<organism evidence="3 4">
    <name type="scientific">Cylindrobasidium torrendii FP15055 ss-10</name>
    <dbReference type="NCBI Taxonomy" id="1314674"/>
    <lineage>
        <taxon>Eukaryota</taxon>
        <taxon>Fungi</taxon>
        <taxon>Dikarya</taxon>
        <taxon>Basidiomycota</taxon>
        <taxon>Agaricomycotina</taxon>
        <taxon>Agaricomycetes</taxon>
        <taxon>Agaricomycetidae</taxon>
        <taxon>Agaricales</taxon>
        <taxon>Marasmiineae</taxon>
        <taxon>Physalacriaceae</taxon>
        <taxon>Cylindrobasidium</taxon>
    </lineage>
</organism>
<dbReference type="Proteomes" id="UP000054007">
    <property type="component" value="Unassembled WGS sequence"/>
</dbReference>
<feature type="transmembrane region" description="Helical" evidence="1">
    <location>
        <begin position="245"/>
        <end position="264"/>
    </location>
</feature>
<feature type="transmembrane region" description="Helical" evidence="1">
    <location>
        <begin position="284"/>
        <end position="313"/>
    </location>
</feature>
<name>A0A0D7B9V9_9AGAR</name>
<keyword evidence="4" id="KW-1185">Reference proteome</keyword>
<keyword evidence="2" id="KW-0732">Signal</keyword>
<dbReference type="EMBL" id="KN880529">
    <property type="protein sequence ID" value="KIY67297.1"/>
    <property type="molecule type" value="Genomic_DNA"/>
</dbReference>
<protein>
    <recommendedName>
        <fullName evidence="5">MFS general substrate transporter</fullName>
    </recommendedName>
</protein>
<feature type="signal peptide" evidence="2">
    <location>
        <begin position="1"/>
        <end position="18"/>
    </location>
</feature>
<feature type="chain" id="PRO_5043791959" description="MFS general substrate transporter" evidence="2">
    <location>
        <begin position="19"/>
        <end position="339"/>
    </location>
</feature>
<reference evidence="3 4" key="1">
    <citation type="journal article" date="2015" name="Fungal Genet. Biol.">
        <title>Evolution of novel wood decay mechanisms in Agaricales revealed by the genome sequences of Fistulina hepatica and Cylindrobasidium torrendii.</title>
        <authorList>
            <person name="Floudas D."/>
            <person name="Held B.W."/>
            <person name="Riley R."/>
            <person name="Nagy L.G."/>
            <person name="Koehler G."/>
            <person name="Ransdell A.S."/>
            <person name="Younus H."/>
            <person name="Chow J."/>
            <person name="Chiniquy J."/>
            <person name="Lipzen A."/>
            <person name="Tritt A."/>
            <person name="Sun H."/>
            <person name="Haridas S."/>
            <person name="LaButti K."/>
            <person name="Ohm R.A."/>
            <person name="Kues U."/>
            <person name="Blanchette R.A."/>
            <person name="Grigoriev I.V."/>
            <person name="Minto R.E."/>
            <person name="Hibbett D.S."/>
        </authorList>
    </citation>
    <scope>NUCLEOTIDE SEQUENCE [LARGE SCALE GENOMIC DNA]</scope>
    <source>
        <strain evidence="3 4">FP15055 ss-10</strain>
    </source>
</reference>
<gene>
    <name evidence="3" type="ORF">CYLTODRAFT_422633</name>
</gene>
<feature type="transmembrane region" description="Helical" evidence="1">
    <location>
        <begin position="77"/>
        <end position="95"/>
    </location>
</feature>
<evidence type="ECO:0000313" key="3">
    <source>
        <dbReference type="EMBL" id="KIY67297.1"/>
    </source>
</evidence>
<evidence type="ECO:0000256" key="2">
    <source>
        <dbReference type="SAM" id="SignalP"/>
    </source>
</evidence>
<proteinExistence type="predicted"/>
<evidence type="ECO:0000313" key="4">
    <source>
        <dbReference type="Proteomes" id="UP000054007"/>
    </source>
</evidence>
<keyword evidence="1" id="KW-0812">Transmembrane</keyword>
<evidence type="ECO:0008006" key="5">
    <source>
        <dbReference type="Google" id="ProtNLM"/>
    </source>
</evidence>
<dbReference type="AlphaFoldDB" id="A0A0D7B9V9"/>
<keyword evidence="1" id="KW-0472">Membrane</keyword>
<evidence type="ECO:0000256" key="1">
    <source>
        <dbReference type="SAM" id="Phobius"/>
    </source>
</evidence>
<feature type="transmembrane region" description="Helical" evidence="1">
    <location>
        <begin position="211"/>
        <end position="233"/>
    </location>
</feature>
<dbReference type="STRING" id="1314674.A0A0D7B9V9"/>
<keyword evidence="1" id="KW-1133">Transmembrane helix</keyword>
<dbReference type="OrthoDB" id="72269at2759"/>
<accession>A0A0D7B9V9</accession>
<feature type="transmembrane region" description="Helical" evidence="1">
    <location>
        <begin position="107"/>
        <end position="130"/>
    </location>
</feature>
<sequence>MLETIAALVAFPSLSVFTWKLLEPAMDLNNAQVPACTPSSQYYMPITSGALPGFDATLCNIVTIFHLLLDVDGPRKFTGYFLGTCIPPFIVFMCFESSRNGYRFFGSFAQLFFGIIAQFVTIAAISPWYLLAFAIYNRKNTAPISQAHAQSSVFGTSIGWVIPTIMMVNKDTVDGGVTAIFQFAPLLTFLGQTAHQLVRPPPKAEWKSGNAIVVGTYILIFIAASSYHFAFLYELGTVEAIRELFGIDFGFTTAAGGSLLLFQVDFYMSSAAYLLSTLWFAESVAQVVMLAAWALIGSVIVGPGAAFAASALWRETKLGKRRAKAARAEAAKKDVKKSL</sequence>